<protein>
    <submittedName>
        <fullName evidence="2">Uncharacterized protein</fullName>
    </submittedName>
</protein>
<name>A0A914YXU0_9BILA</name>
<dbReference type="WBParaSite" id="PSU_v2.g4917.t1">
    <property type="protein sequence ID" value="PSU_v2.g4917.t1"/>
    <property type="gene ID" value="PSU_v2.g4917"/>
</dbReference>
<reference evidence="2" key="1">
    <citation type="submission" date="2022-11" db="UniProtKB">
        <authorList>
            <consortium name="WormBaseParasite"/>
        </authorList>
    </citation>
    <scope>IDENTIFICATION</scope>
</reference>
<dbReference type="Proteomes" id="UP000887577">
    <property type="component" value="Unplaced"/>
</dbReference>
<evidence type="ECO:0000313" key="1">
    <source>
        <dbReference type="Proteomes" id="UP000887577"/>
    </source>
</evidence>
<dbReference type="AlphaFoldDB" id="A0A914YXU0"/>
<sequence length="116" mass="12953">MILESNGEFKVSAQYIESENLDGFIDLSLEIPGKNYSAKIRAGEPVIYVNGQHIEEEFFEDYNVRKFGGKLKFIFPDIFGILFLSHMDILIRAKSIVVQDCDGLCVKGGTENGGTI</sequence>
<proteinExistence type="predicted"/>
<accession>A0A914YXU0</accession>
<evidence type="ECO:0000313" key="2">
    <source>
        <dbReference type="WBParaSite" id="PSU_v2.g4917.t1"/>
    </source>
</evidence>
<keyword evidence="1" id="KW-1185">Reference proteome</keyword>
<organism evidence="1 2">
    <name type="scientific">Panagrolaimus superbus</name>
    <dbReference type="NCBI Taxonomy" id="310955"/>
    <lineage>
        <taxon>Eukaryota</taxon>
        <taxon>Metazoa</taxon>
        <taxon>Ecdysozoa</taxon>
        <taxon>Nematoda</taxon>
        <taxon>Chromadorea</taxon>
        <taxon>Rhabditida</taxon>
        <taxon>Tylenchina</taxon>
        <taxon>Panagrolaimomorpha</taxon>
        <taxon>Panagrolaimoidea</taxon>
        <taxon>Panagrolaimidae</taxon>
        <taxon>Panagrolaimus</taxon>
    </lineage>
</organism>